<evidence type="ECO:0000313" key="1">
    <source>
        <dbReference type="EMBL" id="CDJ58842.1"/>
    </source>
</evidence>
<keyword evidence="2" id="KW-1185">Reference proteome</keyword>
<reference evidence="1" key="2">
    <citation type="submission" date="2013-10" db="EMBL/GenBank/DDBJ databases">
        <authorList>
            <person name="Aslett M."/>
        </authorList>
    </citation>
    <scope>NUCLEOTIDE SEQUENCE [LARGE SCALE GENOMIC DNA]</scope>
    <source>
        <strain evidence="1">Weybridge</strain>
    </source>
</reference>
<dbReference type="RefSeq" id="XP_013335490.1">
    <property type="nucleotide sequence ID" value="XM_013480036.1"/>
</dbReference>
<organism evidence="1 2">
    <name type="scientific">Eimeria maxima</name>
    <name type="common">Coccidian parasite</name>
    <dbReference type="NCBI Taxonomy" id="5804"/>
    <lineage>
        <taxon>Eukaryota</taxon>
        <taxon>Sar</taxon>
        <taxon>Alveolata</taxon>
        <taxon>Apicomplexa</taxon>
        <taxon>Conoidasida</taxon>
        <taxon>Coccidia</taxon>
        <taxon>Eucoccidiorida</taxon>
        <taxon>Eimeriorina</taxon>
        <taxon>Eimeriidae</taxon>
        <taxon>Eimeria</taxon>
    </lineage>
</organism>
<proteinExistence type="predicted"/>
<accession>U6M3M9</accession>
<dbReference type="AlphaFoldDB" id="U6M3M9"/>
<sequence>MLRLYAWQDEAKVASETLQPFAPDSSRFYRLLSKPVPTMSIDSHKWEELQVLDCVGGGFREAHDPPGRLWENMSPGHTHKVCTSSITVAVHKRF</sequence>
<reference evidence="1" key="1">
    <citation type="submission" date="2013-10" db="EMBL/GenBank/DDBJ databases">
        <title>Genomic analysis of the causative agents of coccidiosis in chickens.</title>
        <authorList>
            <person name="Reid A.J."/>
            <person name="Blake D."/>
            <person name="Billington K."/>
            <person name="Browne H."/>
            <person name="Dunn M."/>
            <person name="Hung S."/>
            <person name="Kawahara F."/>
            <person name="Miranda-Saavedra D."/>
            <person name="Mourier T."/>
            <person name="Nagra H."/>
            <person name="Otto T.D."/>
            <person name="Rawlings N."/>
            <person name="Sanchez A."/>
            <person name="Sanders M."/>
            <person name="Subramaniam C."/>
            <person name="Tay Y."/>
            <person name="Dear P."/>
            <person name="Doerig C."/>
            <person name="Gruber A."/>
            <person name="Parkinson J."/>
            <person name="Shirley M."/>
            <person name="Wan K.L."/>
            <person name="Berriman M."/>
            <person name="Tomley F."/>
            <person name="Pain A."/>
        </authorList>
    </citation>
    <scope>NUCLEOTIDE SEQUENCE [LARGE SCALE GENOMIC DNA]</scope>
    <source>
        <strain evidence="1">Weybridge</strain>
    </source>
</reference>
<gene>
    <name evidence="1" type="ORF">EMWEY_00053560</name>
</gene>
<dbReference type="GeneID" id="25339342"/>
<dbReference type="EMBL" id="HG719871">
    <property type="protein sequence ID" value="CDJ58842.1"/>
    <property type="molecule type" value="Genomic_DNA"/>
</dbReference>
<protein>
    <submittedName>
        <fullName evidence="1">Uncharacterized protein</fullName>
    </submittedName>
</protein>
<name>U6M3M9_EIMMA</name>
<evidence type="ECO:0000313" key="2">
    <source>
        <dbReference type="Proteomes" id="UP000030763"/>
    </source>
</evidence>
<dbReference type="Proteomes" id="UP000030763">
    <property type="component" value="Unassembled WGS sequence"/>
</dbReference>
<dbReference type="VEuPathDB" id="ToxoDB:EMWEY_00053560"/>